<evidence type="ECO:0000313" key="4">
    <source>
        <dbReference type="Proteomes" id="UP000297989"/>
    </source>
</evidence>
<keyword evidence="1" id="KW-1133">Transmembrane helix</keyword>
<comment type="caution">
    <text evidence="3">The sequence shown here is derived from an EMBL/GenBank/DDBJ whole genome shotgun (WGS) entry which is preliminary data.</text>
</comment>
<organism evidence="3 4">
    <name type="scientific">Salmonella enterica subsp. enterica serovar Poona</name>
    <dbReference type="NCBI Taxonomy" id="436295"/>
    <lineage>
        <taxon>Bacteria</taxon>
        <taxon>Pseudomonadati</taxon>
        <taxon>Pseudomonadota</taxon>
        <taxon>Gammaproteobacteria</taxon>
        <taxon>Enterobacterales</taxon>
        <taxon>Enterobacteriaceae</taxon>
        <taxon>Salmonella</taxon>
    </lineage>
</organism>
<evidence type="ECO:0000256" key="1">
    <source>
        <dbReference type="SAM" id="Phobius"/>
    </source>
</evidence>
<feature type="domain" description="Double-stranded DNA deaminase toxin A prePAAR motif" evidence="2">
    <location>
        <begin position="1"/>
        <end position="53"/>
    </location>
</feature>
<dbReference type="Pfam" id="PF05488">
    <property type="entry name" value="PAAR_motif"/>
    <property type="match status" value="1"/>
</dbReference>
<dbReference type="AlphaFoldDB" id="A0A659RW34"/>
<evidence type="ECO:0000259" key="2">
    <source>
        <dbReference type="Pfam" id="PF25799"/>
    </source>
</evidence>
<name>A0A659RW34_SALET</name>
<dbReference type="Pfam" id="PF25799">
    <property type="entry name" value="prePAAR_I"/>
    <property type="match status" value="1"/>
</dbReference>
<keyword evidence="1" id="KW-0812">Transmembrane</keyword>
<protein>
    <submittedName>
        <fullName evidence="3">Type IV secretion protein Rhs</fullName>
    </submittedName>
</protein>
<proteinExistence type="predicted"/>
<feature type="transmembrane region" description="Helical" evidence="1">
    <location>
        <begin position="20"/>
        <end position="53"/>
    </location>
</feature>
<dbReference type="InterPro" id="IPR057925">
    <property type="entry name" value="prePAAR_DddA"/>
</dbReference>
<feature type="non-terminal residue" evidence="3">
    <location>
        <position position="238"/>
    </location>
</feature>
<reference evidence="3 4" key="1">
    <citation type="submission" date="2018-03" db="EMBL/GenBank/DDBJ databases">
        <title>Non-Typhoidal Salmonella genome sequencing and assembly.</title>
        <authorList>
            <person name="Matchawe C."/>
        </authorList>
    </citation>
    <scope>NUCLEOTIDE SEQUENCE [LARGE SCALE GENOMIC DNA]</scope>
    <source>
        <strain evidence="3 4">8EV</strain>
    </source>
</reference>
<dbReference type="Proteomes" id="UP000297989">
    <property type="component" value="Unassembled WGS sequence"/>
</dbReference>
<sequence>MYEAARVDDPIYHTSALAGFLIGAIIGIAIIALAAFAFFSCGFLAGLILGFMADQIASGVLQLGEAIGRSIHHTAGKILTGSENVSTNSRPAARAVLSTVKCDNHIAEKRIAQGSENIYINSQPAARKDDHTECDAVIEDGSPNVFLGGGTQTVLEISSEIPDWLRKVVDVLFVVASLLGGLAGAWRQAAKLGTKFGTKCAAKFIGGELAGMAVGEAISGLVRNPVDVPAGQNGLLPA</sequence>
<dbReference type="CDD" id="cd14742">
    <property type="entry name" value="PAAR_RHS"/>
    <property type="match status" value="1"/>
</dbReference>
<dbReference type="InterPro" id="IPR008727">
    <property type="entry name" value="PAAR_motif"/>
</dbReference>
<dbReference type="Gene3D" id="2.60.200.60">
    <property type="match status" value="1"/>
</dbReference>
<keyword evidence="1" id="KW-0472">Membrane</keyword>
<dbReference type="EMBL" id="PYKK01001923">
    <property type="protein sequence ID" value="TGD14055.1"/>
    <property type="molecule type" value="Genomic_DNA"/>
</dbReference>
<accession>A0A659RW34</accession>
<gene>
    <name evidence="3" type="ORF">C9F10_28520</name>
</gene>
<evidence type="ECO:0000313" key="3">
    <source>
        <dbReference type="EMBL" id="TGD14055.1"/>
    </source>
</evidence>